<evidence type="ECO:0000313" key="2">
    <source>
        <dbReference type="EMBL" id="QWW81720.1"/>
    </source>
</evidence>
<organism evidence="2 3">
    <name type="scientific">Leclercia pneumoniae</name>
    <dbReference type="NCBI Taxonomy" id="2815358"/>
    <lineage>
        <taxon>Bacteria</taxon>
        <taxon>Pseudomonadati</taxon>
        <taxon>Pseudomonadota</taxon>
        <taxon>Gammaproteobacteria</taxon>
        <taxon>Enterobacterales</taxon>
        <taxon>Enterobacteriaceae</taxon>
        <taxon>Leclercia</taxon>
    </lineage>
</organism>
<name>A0ABX8JZM4_9ENTR</name>
<accession>A0ABX8JZM4</accession>
<dbReference type="InterPro" id="IPR058008">
    <property type="entry name" value="Gp26_C"/>
</dbReference>
<feature type="domain" description="START" evidence="1">
    <location>
        <begin position="88"/>
        <end position="183"/>
    </location>
</feature>
<dbReference type="EMBL" id="CP076838">
    <property type="protein sequence ID" value="QWW81720.1"/>
    <property type="molecule type" value="Genomic_DNA"/>
</dbReference>
<proteinExistence type="predicted"/>
<dbReference type="PROSITE" id="PS50848">
    <property type="entry name" value="START"/>
    <property type="match status" value="1"/>
</dbReference>
<sequence>MRVNGTFSPWTIQYSTANTTKASDGTLKAASPVARIVNSQADNQRKDVDEEGFAWCGCGTSNAEAEGINISRLDVGVYVLTGSAGLASEGWQLLPPMDPAGMGELGIVEAEQTESGGLTIRLFRRKYMLTESGEMVKTKGELIDVPANSWIDIRLDMPEDSIWNKRIAEASLEQKVNTENHLS</sequence>
<dbReference type="Pfam" id="PF25670">
    <property type="entry name" value="Phage_tail_C_2"/>
    <property type="match status" value="1"/>
</dbReference>
<evidence type="ECO:0000313" key="3">
    <source>
        <dbReference type="Proteomes" id="UP000683497"/>
    </source>
</evidence>
<reference evidence="2 3" key="1">
    <citation type="submission" date="2021-06" db="EMBL/GenBank/DDBJ databases">
        <title>Leclercia pneumoniae sp. nov.</title>
        <authorList>
            <person name="Hoenemann M."/>
            <person name="Viehweger A."/>
            <person name="Dietze N."/>
        </authorList>
    </citation>
    <scope>NUCLEOTIDE SEQUENCE [LARGE SCALE GENOMIC DNA]</scope>
    <source>
        <strain evidence="3">49125</strain>
    </source>
</reference>
<evidence type="ECO:0000259" key="1">
    <source>
        <dbReference type="PROSITE" id="PS50848"/>
    </source>
</evidence>
<dbReference type="InterPro" id="IPR002913">
    <property type="entry name" value="START_lipid-bd_dom"/>
</dbReference>
<gene>
    <name evidence="2" type="ORF">KQ929_08830</name>
</gene>
<dbReference type="Proteomes" id="UP000683497">
    <property type="component" value="Chromosome"/>
</dbReference>
<keyword evidence="3" id="KW-1185">Reference proteome</keyword>
<protein>
    <recommendedName>
        <fullName evidence="1">START domain-containing protein</fullName>
    </recommendedName>
</protein>